<feature type="region of interest" description="Disordered" evidence="1">
    <location>
        <begin position="16"/>
        <end position="61"/>
    </location>
</feature>
<keyword evidence="3" id="KW-1185">Reference proteome</keyword>
<name>A0A9W6XVZ2_9STRA</name>
<proteinExistence type="predicted"/>
<gene>
    <name evidence="2" type="ORF">Pfra01_001725700</name>
</gene>
<comment type="caution">
    <text evidence="2">The sequence shown here is derived from an EMBL/GenBank/DDBJ whole genome shotgun (WGS) entry which is preliminary data.</text>
</comment>
<sequence>MQSFFNAAIERFLKEQQQASSNLPAAAREPADPKLSGAQDVDMKSVGSAHSHLSKYDPDDLNVDVPARSAVAARDSSGAGTMSASRIRVSAISDSCSHEKITMKTEQGAGSAK</sequence>
<evidence type="ECO:0000313" key="2">
    <source>
        <dbReference type="EMBL" id="GMF46649.1"/>
    </source>
</evidence>
<protein>
    <submittedName>
        <fullName evidence="2">Unnamed protein product</fullName>
    </submittedName>
</protein>
<dbReference type="AlphaFoldDB" id="A0A9W6XVZ2"/>
<organism evidence="2 3">
    <name type="scientific">Phytophthora fragariaefolia</name>
    <dbReference type="NCBI Taxonomy" id="1490495"/>
    <lineage>
        <taxon>Eukaryota</taxon>
        <taxon>Sar</taxon>
        <taxon>Stramenopiles</taxon>
        <taxon>Oomycota</taxon>
        <taxon>Peronosporomycetes</taxon>
        <taxon>Peronosporales</taxon>
        <taxon>Peronosporaceae</taxon>
        <taxon>Phytophthora</taxon>
    </lineage>
</organism>
<dbReference type="Proteomes" id="UP001165121">
    <property type="component" value="Unassembled WGS sequence"/>
</dbReference>
<evidence type="ECO:0000256" key="1">
    <source>
        <dbReference type="SAM" id="MobiDB-lite"/>
    </source>
</evidence>
<accession>A0A9W6XVZ2</accession>
<reference evidence="2" key="1">
    <citation type="submission" date="2023-04" db="EMBL/GenBank/DDBJ databases">
        <title>Phytophthora fragariaefolia NBRC 109709.</title>
        <authorList>
            <person name="Ichikawa N."/>
            <person name="Sato H."/>
            <person name="Tonouchi N."/>
        </authorList>
    </citation>
    <scope>NUCLEOTIDE SEQUENCE</scope>
    <source>
        <strain evidence="2">NBRC 109709</strain>
    </source>
</reference>
<dbReference type="OrthoDB" id="129600at2759"/>
<evidence type="ECO:0000313" key="3">
    <source>
        <dbReference type="Proteomes" id="UP001165121"/>
    </source>
</evidence>
<dbReference type="EMBL" id="BSXT01002002">
    <property type="protein sequence ID" value="GMF46649.1"/>
    <property type="molecule type" value="Genomic_DNA"/>
</dbReference>